<dbReference type="InterPro" id="IPR011989">
    <property type="entry name" value="ARM-like"/>
</dbReference>
<accession>A0AAV4BFU8</accession>
<dbReference type="SUPFAM" id="SSF48371">
    <property type="entry name" value="ARM repeat"/>
    <property type="match status" value="1"/>
</dbReference>
<comment type="caution">
    <text evidence="4">The sequence shown here is derived from an EMBL/GenBank/DDBJ whole genome shotgun (WGS) entry which is preliminary data.</text>
</comment>
<dbReference type="PANTHER" id="PTHR18460:SF3">
    <property type="entry name" value="TELO2-INTERACTING PROTEIN 1 HOMOLOG"/>
    <property type="match status" value="1"/>
</dbReference>
<gene>
    <name evidence="4" type="ORF">PoB_004871600</name>
</gene>
<proteinExistence type="predicted"/>
<keyword evidence="5" id="KW-1185">Reference proteome</keyword>
<dbReference type="EMBL" id="BLXT01005342">
    <property type="protein sequence ID" value="GFO22211.1"/>
    <property type="molecule type" value="Genomic_DNA"/>
</dbReference>
<feature type="domain" description="TTI1 N-terminal TPR" evidence="3">
    <location>
        <begin position="16"/>
        <end position="344"/>
    </location>
</feature>
<dbReference type="AlphaFoldDB" id="A0AAV4BFU8"/>
<dbReference type="Gene3D" id="1.25.10.10">
    <property type="entry name" value="Leucine-rich Repeat Variant"/>
    <property type="match status" value="1"/>
</dbReference>
<dbReference type="Pfam" id="PF24176">
    <property type="entry name" value="TPR_TTI1_2nd"/>
    <property type="match status" value="1"/>
</dbReference>
<dbReference type="InterPro" id="IPR016024">
    <property type="entry name" value="ARM-type_fold"/>
</dbReference>
<dbReference type="GO" id="GO:0005737">
    <property type="term" value="C:cytoplasm"/>
    <property type="evidence" value="ECO:0007669"/>
    <property type="project" value="TreeGrafter"/>
</dbReference>
<protein>
    <recommendedName>
        <fullName evidence="3">TTI1 N-terminal TPR domain-containing protein</fullName>
    </recommendedName>
</protein>
<evidence type="ECO:0000313" key="4">
    <source>
        <dbReference type="EMBL" id="GFO22211.1"/>
    </source>
</evidence>
<feature type="region of interest" description="Disordered" evidence="2">
    <location>
        <begin position="248"/>
        <end position="273"/>
    </location>
</feature>
<organism evidence="4 5">
    <name type="scientific">Plakobranchus ocellatus</name>
    <dbReference type="NCBI Taxonomy" id="259542"/>
    <lineage>
        <taxon>Eukaryota</taxon>
        <taxon>Metazoa</taxon>
        <taxon>Spiralia</taxon>
        <taxon>Lophotrochozoa</taxon>
        <taxon>Mollusca</taxon>
        <taxon>Gastropoda</taxon>
        <taxon>Heterobranchia</taxon>
        <taxon>Euthyneura</taxon>
        <taxon>Panpulmonata</taxon>
        <taxon>Sacoglossa</taxon>
        <taxon>Placobranchoidea</taxon>
        <taxon>Plakobranchidae</taxon>
        <taxon>Plakobranchus</taxon>
    </lineage>
</organism>
<reference evidence="4 5" key="1">
    <citation type="journal article" date="2021" name="Elife">
        <title>Chloroplast acquisition without the gene transfer in kleptoplastic sea slugs, Plakobranchus ocellatus.</title>
        <authorList>
            <person name="Maeda T."/>
            <person name="Takahashi S."/>
            <person name="Yoshida T."/>
            <person name="Shimamura S."/>
            <person name="Takaki Y."/>
            <person name="Nagai Y."/>
            <person name="Toyoda A."/>
            <person name="Suzuki Y."/>
            <person name="Arimoto A."/>
            <person name="Ishii H."/>
            <person name="Satoh N."/>
            <person name="Nishiyama T."/>
            <person name="Hasebe M."/>
            <person name="Maruyama T."/>
            <person name="Minagawa J."/>
            <person name="Obokata J."/>
            <person name="Shigenobu S."/>
        </authorList>
    </citation>
    <scope>NUCLEOTIDE SEQUENCE [LARGE SCALE GENOMIC DNA]</scope>
</reference>
<evidence type="ECO:0000313" key="5">
    <source>
        <dbReference type="Proteomes" id="UP000735302"/>
    </source>
</evidence>
<dbReference type="Proteomes" id="UP000735302">
    <property type="component" value="Unassembled WGS sequence"/>
</dbReference>
<name>A0AAV4BFU8_9GAST</name>
<evidence type="ECO:0000256" key="1">
    <source>
        <dbReference type="SAM" id="Coils"/>
    </source>
</evidence>
<sequence length="488" mass="54372">MALSELDCRRHAALELLKPICISLMKDATKERVKALNNALHEVDDRIAQEIQQYILFPVQTRLQLKDLPETLLCELCEVVVTLFQKTAVASLSSFFEIFNPLMFTLTPKDGSPRVFLEFEETKTSLIKALMQLLKATQEIVLSKIYVADYVPALGQLVSVLLSFAELEKSRAVQRLALEGLLVVLQKDSKFGKKNEPQLADFFSFCLPGVTMATCRIATGDSKQGHSVIVIVTLVLQDTSIGRSELMQNQEKATASMEQKTQRSQKQTQARSTLSVERSDDWVKATASKVKVLVDRLCKLVSHDNWRVRLGLAELCEQLLTKCCRSLSESLPTILETLVGLINDPYGNVAKKAVSALQAFSTAQTGGDGSSGSGSRALVEILEENMYKLVTSLPRQIRMCDEEEKPALIRLLNGYISLLGPSISCIVNSTPHLNRLCLALVQSLELDVRDLRIVEERGGRPDLGLFLFLNHINLSILLFTKKKRAFDF</sequence>
<evidence type="ECO:0000256" key="2">
    <source>
        <dbReference type="SAM" id="MobiDB-lite"/>
    </source>
</evidence>
<keyword evidence="1" id="KW-0175">Coiled coil</keyword>
<dbReference type="InterPro" id="IPR057566">
    <property type="entry name" value="TPR_TTI1_N"/>
</dbReference>
<evidence type="ECO:0000259" key="3">
    <source>
        <dbReference type="Pfam" id="PF24173"/>
    </source>
</evidence>
<dbReference type="PANTHER" id="PTHR18460">
    <property type="entry name" value="TEL2 INTERACTING PROTEIN 1 TTI1 FAMILY MEMBER"/>
    <property type="match status" value="1"/>
</dbReference>
<dbReference type="InterPro" id="IPR052587">
    <property type="entry name" value="TELO2-interacting_protein_1"/>
</dbReference>
<feature type="coiled-coil region" evidence="1">
    <location>
        <begin position="26"/>
        <end position="53"/>
    </location>
</feature>
<dbReference type="Pfam" id="PF24173">
    <property type="entry name" value="TPR_TTI1_N"/>
    <property type="match status" value="1"/>
</dbReference>